<sequence length="143" mass="15970">MPQSEDDWLKISEGFRKSWNFPHALGAIDSKHVAIIKPPGSGSYFYNYKKFFSIVLMAVVDANYEFIVADVGVNGRVSDGGEISHTDFGRMMDNQQLAIPPPEKLCDDDVIPMPFVFLGDEAFSLAENFMKPYPGRGAEEDDL</sequence>
<keyword evidence="5" id="KW-1185">Reference proteome</keyword>
<protein>
    <recommendedName>
        <fullName evidence="3">DDE Tnp4 domain-containing protein</fullName>
    </recommendedName>
</protein>
<dbReference type="GO" id="GO:0046872">
    <property type="term" value="F:metal ion binding"/>
    <property type="evidence" value="ECO:0007669"/>
    <property type="project" value="UniProtKB-KW"/>
</dbReference>
<dbReference type="Proteomes" id="UP000735302">
    <property type="component" value="Unassembled WGS sequence"/>
</dbReference>
<dbReference type="Pfam" id="PF13359">
    <property type="entry name" value="DDE_Tnp_4"/>
    <property type="match status" value="1"/>
</dbReference>
<organism evidence="4 5">
    <name type="scientific">Plakobranchus ocellatus</name>
    <dbReference type="NCBI Taxonomy" id="259542"/>
    <lineage>
        <taxon>Eukaryota</taxon>
        <taxon>Metazoa</taxon>
        <taxon>Spiralia</taxon>
        <taxon>Lophotrochozoa</taxon>
        <taxon>Mollusca</taxon>
        <taxon>Gastropoda</taxon>
        <taxon>Heterobranchia</taxon>
        <taxon>Euthyneura</taxon>
        <taxon>Panpulmonata</taxon>
        <taxon>Sacoglossa</taxon>
        <taxon>Placobranchoidea</taxon>
        <taxon>Plakobranchidae</taxon>
        <taxon>Plakobranchus</taxon>
    </lineage>
</organism>
<reference evidence="4 5" key="1">
    <citation type="journal article" date="2021" name="Elife">
        <title>Chloroplast acquisition without the gene transfer in kleptoplastic sea slugs, Plakobranchus ocellatus.</title>
        <authorList>
            <person name="Maeda T."/>
            <person name="Takahashi S."/>
            <person name="Yoshida T."/>
            <person name="Shimamura S."/>
            <person name="Takaki Y."/>
            <person name="Nagai Y."/>
            <person name="Toyoda A."/>
            <person name="Suzuki Y."/>
            <person name="Arimoto A."/>
            <person name="Ishii H."/>
            <person name="Satoh N."/>
            <person name="Nishiyama T."/>
            <person name="Hasebe M."/>
            <person name="Maruyama T."/>
            <person name="Minagawa J."/>
            <person name="Obokata J."/>
            <person name="Shigenobu S."/>
        </authorList>
    </citation>
    <scope>NUCLEOTIDE SEQUENCE [LARGE SCALE GENOMIC DNA]</scope>
</reference>
<dbReference type="InterPro" id="IPR027806">
    <property type="entry name" value="HARBI1_dom"/>
</dbReference>
<dbReference type="AlphaFoldDB" id="A0AAV3YZU7"/>
<evidence type="ECO:0000313" key="5">
    <source>
        <dbReference type="Proteomes" id="UP000735302"/>
    </source>
</evidence>
<evidence type="ECO:0000313" key="4">
    <source>
        <dbReference type="EMBL" id="GFN87924.1"/>
    </source>
</evidence>
<name>A0AAV3YZU7_9GAST</name>
<comment type="cofactor">
    <cofactor evidence="1">
        <name>a divalent metal cation</name>
        <dbReference type="ChEBI" id="CHEBI:60240"/>
    </cofactor>
</comment>
<comment type="caution">
    <text evidence="4">The sequence shown here is derived from an EMBL/GenBank/DDBJ whole genome shotgun (WGS) entry which is preliminary data.</text>
</comment>
<feature type="domain" description="DDE Tnp4" evidence="3">
    <location>
        <begin position="28"/>
        <end position="136"/>
    </location>
</feature>
<evidence type="ECO:0000259" key="3">
    <source>
        <dbReference type="Pfam" id="PF13359"/>
    </source>
</evidence>
<accession>A0AAV3YZU7</accession>
<keyword evidence="2" id="KW-0479">Metal-binding</keyword>
<dbReference type="EMBL" id="BLXT01001819">
    <property type="protein sequence ID" value="GFN87924.1"/>
    <property type="molecule type" value="Genomic_DNA"/>
</dbReference>
<evidence type="ECO:0000256" key="1">
    <source>
        <dbReference type="ARBA" id="ARBA00001968"/>
    </source>
</evidence>
<gene>
    <name evidence="4" type="ORF">PoB_001443000</name>
</gene>
<proteinExistence type="predicted"/>
<evidence type="ECO:0000256" key="2">
    <source>
        <dbReference type="ARBA" id="ARBA00022723"/>
    </source>
</evidence>